<proteinExistence type="inferred from homology"/>
<dbReference type="Pfam" id="PF03330">
    <property type="entry name" value="DPBB_1"/>
    <property type="match status" value="1"/>
</dbReference>
<evidence type="ECO:0000259" key="6">
    <source>
        <dbReference type="Pfam" id="PF03330"/>
    </source>
</evidence>
<keyword evidence="8" id="KW-1185">Reference proteome</keyword>
<dbReference type="InterPro" id="IPR012997">
    <property type="entry name" value="RplA"/>
</dbReference>
<evidence type="ECO:0000256" key="3">
    <source>
        <dbReference type="HAMAP-Rule" id="MF_02071"/>
    </source>
</evidence>
<dbReference type="InterPro" id="IPR009009">
    <property type="entry name" value="RlpA-like_DPBB"/>
</dbReference>
<dbReference type="Gene3D" id="2.40.40.10">
    <property type="entry name" value="RlpA-like domain"/>
    <property type="match status" value="1"/>
</dbReference>
<evidence type="ECO:0000256" key="2">
    <source>
        <dbReference type="ARBA" id="ARBA00023316"/>
    </source>
</evidence>
<dbReference type="EC" id="4.2.2.-" evidence="3"/>
<name>A0ABV7EW39_9GAMM</name>
<gene>
    <name evidence="3" type="primary">rlpA</name>
    <name evidence="7" type="ORF">ACFOSU_19995</name>
</gene>
<feature type="compositionally biased region" description="Pro residues" evidence="5">
    <location>
        <begin position="43"/>
        <end position="54"/>
    </location>
</feature>
<feature type="domain" description="RlpA-like protein double-psi beta-barrel" evidence="6">
    <location>
        <begin position="66"/>
        <end position="153"/>
    </location>
</feature>
<evidence type="ECO:0000313" key="8">
    <source>
        <dbReference type="Proteomes" id="UP001595462"/>
    </source>
</evidence>
<dbReference type="PANTHER" id="PTHR34183">
    <property type="entry name" value="ENDOLYTIC PEPTIDOGLYCAN TRANSGLYCOSYLASE RLPA"/>
    <property type="match status" value="1"/>
</dbReference>
<protein>
    <recommendedName>
        <fullName evidence="3">Endolytic peptidoglycan transglycosylase RlpA</fullName>
        <ecNumber evidence="3">4.2.2.-</ecNumber>
    </recommendedName>
</protein>
<evidence type="ECO:0000256" key="4">
    <source>
        <dbReference type="RuleBase" id="RU003495"/>
    </source>
</evidence>
<keyword evidence="2 3" id="KW-0961">Cell wall biogenesis/degradation</keyword>
<dbReference type="PANTHER" id="PTHR34183:SF8">
    <property type="entry name" value="ENDOLYTIC PEPTIDOGLYCAN TRANSGLYCOSYLASE RLPA-RELATED"/>
    <property type="match status" value="1"/>
</dbReference>
<organism evidence="7 8">
    <name type="scientific">Salinisphaera aquimarina</name>
    <dbReference type="NCBI Taxonomy" id="2094031"/>
    <lineage>
        <taxon>Bacteria</taxon>
        <taxon>Pseudomonadati</taxon>
        <taxon>Pseudomonadota</taxon>
        <taxon>Gammaproteobacteria</taxon>
        <taxon>Salinisphaerales</taxon>
        <taxon>Salinisphaeraceae</taxon>
        <taxon>Salinisphaera</taxon>
    </lineage>
</organism>
<sequence length="158" mass="17129">MSTALAWIGRRGNLHGICCHALLLSGLFATCVLTGCATERAPRPAPDSPAPPAESPTEDTRPVFQTGEASFYAHSFDGKRTANGETYSSKRLTAAHRTLAFGTRVRVTNVDNGRHVNVRINDRGPYAQDRIIDLSPRAAKRLGMTEDGVATVELRILK</sequence>
<evidence type="ECO:0000256" key="5">
    <source>
        <dbReference type="SAM" id="MobiDB-lite"/>
    </source>
</evidence>
<dbReference type="RefSeq" id="WP_380691765.1">
    <property type="nucleotide sequence ID" value="NZ_JBHRSS010000010.1"/>
</dbReference>
<dbReference type="InterPro" id="IPR036908">
    <property type="entry name" value="RlpA-like_sf"/>
</dbReference>
<accession>A0ABV7EW39</accession>
<evidence type="ECO:0000256" key="1">
    <source>
        <dbReference type="ARBA" id="ARBA00023239"/>
    </source>
</evidence>
<dbReference type="CDD" id="cd22268">
    <property type="entry name" value="DPBB_RlpA-like"/>
    <property type="match status" value="1"/>
</dbReference>
<dbReference type="NCBIfam" id="TIGR00413">
    <property type="entry name" value="rlpA"/>
    <property type="match status" value="1"/>
</dbReference>
<keyword evidence="1 3" id="KW-0456">Lyase</keyword>
<comment type="similarity">
    <text evidence="3 4">Belongs to the RlpA family.</text>
</comment>
<dbReference type="SUPFAM" id="SSF50685">
    <property type="entry name" value="Barwin-like endoglucanases"/>
    <property type="match status" value="1"/>
</dbReference>
<evidence type="ECO:0000313" key="7">
    <source>
        <dbReference type="EMBL" id="MFC3106161.1"/>
    </source>
</evidence>
<comment type="function">
    <text evidence="3">Lytic transglycosylase with a strong preference for naked glycan strands that lack stem peptides.</text>
</comment>
<dbReference type="EMBL" id="JBHRSS010000010">
    <property type="protein sequence ID" value="MFC3106161.1"/>
    <property type="molecule type" value="Genomic_DNA"/>
</dbReference>
<reference evidence="8" key="1">
    <citation type="journal article" date="2019" name="Int. J. Syst. Evol. Microbiol.">
        <title>The Global Catalogue of Microorganisms (GCM) 10K type strain sequencing project: providing services to taxonomists for standard genome sequencing and annotation.</title>
        <authorList>
            <consortium name="The Broad Institute Genomics Platform"/>
            <consortium name="The Broad Institute Genome Sequencing Center for Infectious Disease"/>
            <person name="Wu L."/>
            <person name="Ma J."/>
        </authorList>
    </citation>
    <scope>NUCLEOTIDE SEQUENCE [LARGE SCALE GENOMIC DNA]</scope>
    <source>
        <strain evidence="8">KCTC 52640</strain>
    </source>
</reference>
<feature type="region of interest" description="Disordered" evidence="5">
    <location>
        <begin position="40"/>
        <end position="62"/>
    </location>
</feature>
<dbReference type="InterPro" id="IPR034718">
    <property type="entry name" value="RlpA"/>
</dbReference>
<dbReference type="Proteomes" id="UP001595462">
    <property type="component" value="Unassembled WGS sequence"/>
</dbReference>
<comment type="caution">
    <text evidence="7">The sequence shown here is derived from an EMBL/GenBank/DDBJ whole genome shotgun (WGS) entry which is preliminary data.</text>
</comment>
<dbReference type="HAMAP" id="MF_02071">
    <property type="entry name" value="RlpA"/>
    <property type="match status" value="1"/>
</dbReference>